<evidence type="ECO:0000256" key="11">
    <source>
        <dbReference type="ARBA" id="ARBA00023136"/>
    </source>
</evidence>
<dbReference type="Pfam" id="PF00689">
    <property type="entry name" value="Cation_ATPase_C"/>
    <property type="match status" value="1"/>
</dbReference>
<dbReference type="SFLD" id="SFLDF00027">
    <property type="entry name" value="p-type_atpase"/>
    <property type="match status" value="1"/>
</dbReference>
<evidence type="ECO:0000256" key="2">
    <source>
        <dbReference type="ARBA" id="ARBA00005675"/>
    </source>
</evidence>
<dbReference type="PROSITE" id="PS00154">
    <property type="entry name" value="ATPASE_E1_E2"/>
    <property type="match status" value="1"/>
</dbReference>
<dbReference type="InterPro" id="IPR036412">
    <property type="entry name" value="HAD-like_sf"/>
</dbReference>
<dbReference type="GO" id="GO:0005524">
    <property type="term" value="F:ATP binding"/>
    <property type="evidence" value="ECO:0007669"/>
    <property type="project" value="UniProtKB-KW"/>
</dbReference>
<comment type="catalytic activity">
    <reaction evidence="12">
        <text>ATP + H2O = ADP + phosphate + H(+)</text>
        <dbReference type="Rhea" id="RHEA:13065"/>
        <dbReference type="ChEBI" id="CHEBI:15377"/>
        <dbReference type="ChEBI" id="CHEBI:15378"/>
        <dbReference type="ChEBI" id="CHEBI:30616"/>
        <dbReference type="ChEBI" id="CHEBI:43474"/>
        <dbReference type="ChEBI" id="CHEBI:456216"/>
    </reaction>
</comment>
<keyword evidence="3" id="KW-1003">Cell membrane</keyword>
<evidence type="ECO:0000256" key="3">
    <source>
        <dbReference type="ARBA" id="ARBA00022475"/>
    </source>
</evidence>
<feature type="transmembrane region" description="Helical" evidence="14">
    <location>
        <begin position="883"/>
        <end position="903"/>
    </location>
</feature>
<evidence type="ECO:0000256" key="1">
    <source>
        <dbReference type="ARBA" id="ARBA00004651"/>
    </source>
</evidence>
<dbReference type="InterPro" id="IPR008250">
    <property type="entry name" value="ATPase_P-typ_transduc_dom_A_sf"/>
</dbReference>
<keyword evidence="7" id="KW-0067">ATP-binding</keyword>
<dbReference type="Pfam" id="PF00122">
    <property type="entry name" value="E1-E2_ATPase"/>
    <property type="match status" value="1"/>
</dbReference>
<dbReference type="GO" id="GO:1990573">
    <property type="term" value="P:potassium ion import across plasma membrane"/>
    <property type="evidence" value="ECO:0007669"/>
    <property type="project" value="TreeGrafter"/>
</dbReference>
<feature type="region of interest" description="Disordered" evidence="13">
    <location>
        <begin position="1"/>
        <end position="22"/>
    </location>
</feature>
<dbReference type="GO" id="GO:0006883">
    <property type="term" value="P:intracellular sodium ion homeostasis"/>
    <property type="evidence" value="ECO:0007669"/>
    <property type="project" value="TreeGrafter"/>
</dbReference>
<proteinExistence type="inferred from homology"/>
<dbReference type="SUPFAM" id="SSF81665">
    <property type="entry name" value="Calcium ATPase, transmembrane domain M"/>
    <property type="match status" value="1"/>
</dbReference>
<dbReference type="GO" id="GO:0036376">
    <property type="term" value="P:sodium ion export across plasma membrane"/>
    <property type="evidence" value="ECO:0007669"/>
    <property type="project" value="TreeGrafter"/>
</dbReference>
<dbReference type="GO" id="GO:0005886">
    <property type="term" value="C:plasma membrane"/>
    <property type="evidence" value="ECO:0007669"/>
    <property type="project" value="UniProtKB-SubCell"/>
</dbReference>
<dbReference type="InterPro" id="IPR050510">
    <property type="entry name" value="Cation_transp_ATPase_P-type"/>
</dbReference>
<dbReference type="SFLD" id="SFLDG00002">
    <property type="entry name" value="C1.7:_P-type_atpase_like"/>
    <property type="match status" value="1"/>
</dbReference>
<dbReference type="Gene3D" id="2.70.150.10">
    <property type="entry name" value="Calcium-transporting ATPase, cytoplasmic transduction domain A"/>
    <property type="match status" value="1"/>
</dbReference>
<dbReference type="SUPFAM" id="SSF81660">
    <property type="entry name" value="Metal cation-transporting ATPase, ATP-binding domain N"/>
    <property type="match status" value="1"/>
</dbReference>
<keyword evidence="4" id="KW-0597">Phosphoprotein</keyword>
<dbReference type="SMART" id="SM00831">
    <property type="entry name" value="Cation_ATPase_N"/>
    <property type="match status" value="1"/>
</dbReference>
<dbReference type="SUPFAM" id="SSF56784">
    <property type="entry name" value="HAD-like"/>
    <property type="match status" value="1"/>
</dbReference>
<keyword evidence="9" id="KW-1278">Translocase</keyword>
<feature type="transmembrane region" description="Helical" evidence="14">
    <location>
        <begin position="277"/>
        <end position="296"/>
    </location>
</feature>
<gene>
    <name evidence="16" type="ORF">BFS05_06135</name>
</gene>
<dbReference type="Pfam" id="PF13246">
    <property type="entry name" value="Cation_ATPase"/>
    <property type="match status" value="1"/>
</dbReference>
<dbReference type="InterPro" id="IPR001757">
    <property type="entry name" value="P_typ_ATPase"/>
</dbReference>
<dbReference type="AlphaFoldDB" id="A0A2K1STN8"/>
<keyword evidence="5 14" id="KW-0812">Transmembrane</keyword>
<dbReference type="FunFam" id="3.40.50.1000:FF:000083">
    <property type="entry name" value="Sodium/potassium-transporting ATPase subunit alpha"/>
    <property type="match status" value="1"/>
</dbReference>
<protein>
    <submittedName>
        <fullName evidence="16">Haloacid dehalogenase</fullName>
    </submittedName>
</protein>
<evidence type="ECO:0000256" key="6">
    <source>
        <dbReference type="ARBA" id="ARBA00022741"/>
    </source>
</evidence>
<feature type="transmembrane region" description="Helical" evidence="14">
    <location>
        <begin position="924"/>
        <end position="944"/>
    </location>
</feature>
<feature type="transmembrane region" description="Helical" evidence="14">
    <location>
        <begin position="759"/>
        <end position="784"/>
    </location>
</feature>
<dbReference type="SUPFAM" id="SSF81653">
    <property type="entry name" value="Calcium ATPase, transduction domain A"/>
    <property type="match status" value="1"/>
</dbReference>
<evidence type="ECO:0000313" key="16">
    <source>
        <dbReference type="EMBL" id="PNS42875.1"/>
    </source>
</evidence>
<feature type="domain" description="Cation-transporting P-type ATPase N-terminal" evidence="15">
    <location>
        <begin position="21"/>
        <end position="95"/>
    </location>
</feature>
<dbReference type="FunFam" id="3.40.50.1000:FF:000001">
    <property type="entry name" value="Phospholipid-transporting ATPase IC"/>
    <property type="match status" value="1"/>
</dbReference>
<dbReference type="Pfam" id="PF00690">
    <property type="entry name" value="Cation_ATPase_N"/>
    <property type="match status" value="1"/>
</dbReference>
<evidence type="ECO:0000256" key="4">
    <source>
        <dbReference type="ARBA" id="ARBA00022553"/>
    </source>
</evidence>
<comment type="similarity">
    <text evidence="2">Belongs to the cation transport ATPase (P-type) (TC 3.A.3) family. Type IIA subfamily.</text>
</comment>
<comment type="subcellular location">
    <subcellularLocation>
        <location evidence="1">Cell membrane</location>
        <topology evidence="1">Multi-pass membrane protein</topology>
    </subcellularLocation>
</comment>
<accession>A0A2K1STN8</accession>
<dbReference type="SFLD" id="SFLDS00003">
    <property type="entry name" value="Haloacid_Dehalogenase"/>
    <property type="match status" value="1"/>
</dbReference>
<evidence type="ECO:0000256" key="7">
    <source>
        <dbReference type="ARBA" id="ARBA00022840"/>
    </source>
</evidence>
<dbReference type="InterPro" id="IPR018303">
    <property type="entry name" value="ATPase_P-typ_P_site"/>
</dbReference>
<keyword evidence="8" id="KW-0460">Magnesium</keyword>
<feature type="transmembrane region" description="Helical" evidence="14">
    <location>
        <begin position="308"/>
        <end position="334"/>
    </location>
</feature>
<evidence type="ECO:0000313" key="17">
    <source>
        <dbReference type="Proteomes" id="UP000236146"/>
    </source>
</evidence>
<dbReference type="GO" id="GO:0005391">
    <property type="term" value="F:P-type sodium:potassium-exchanging transporter activity"/>
    <property type="evidence" value="ECO:0007669"/>
    <property type="project" value="TreeGrafter"/>
</dbReference>
<dbReference type="Gene3D" id="1.20.1110.10">
    <property type="entry name" value="Calcium-transporting ATPase, transmembrane domain"/>
    <property type="match status" value="1"/>
</dbReference>
<dbReference type="GO" id="GO:0016887">
    <property type="term" value="F:ATP hydrolysis activity"/>
    <property type="evidence" value="ECO:0007669"/>
    <property type="project" value="InterPro"/>
</dbReference>
<dbReference type="NCBIfam" id="TIGR01494">
    <property type="entry name" value="ATPase_P-type"/>
    <property type="match status" value="2"/>
</dbReference>
<evidence type="ECO:0000256" key="13">
    <source>
        <dbReference type="SAM" id="MobiDB-lite"/>
    </source>
</evidence>
<evidence type="ECO:0000256" key="9">
    <source>
        <dbReference type="ARBA" id="ARBA00022967"/>
    </source>
</evidence>
<evidence type="ECO:0000256" key="5">
    <source>
        <dbReference type="ARBA" id="ARBA00022692"/>
    </source>
</evidence>
<organism evidence="16 17">
    <name type="scientific">Gardnerella vaginalis</name>
    <dbReference type="NCBI Taxonomy" id="2702"/>
    <lineage>
        <taxon>Bacteria</taxon>
        <taxon>Bacillati</taxon>
        <taxon>Actinomycetota</taxon>
        <taxon>Actinomycetes</taxon>
        <taxon>Bifidobacteriales</taxon>
        <taxon>Bifidobacteriaceae</taxon>
        <taxon>Gardnerella</taxon>
    </lineage>
</organism>
<keyword evidence="10 14" id="KW-1133">Transmembrane helix</keyword>
<dbReference type="Proteomes" id="UP000236146">
    <property type="component" value="Unassembled WGS sequence"/>
</dbReference>
<dbReference type="Gene3D" id="3.40.50.1000">
    <property type="entry name" value="HAD superfamily/HAD-like"/>
    <property type="match status" value="1"/>
</dbReference>
<evidence type="ECO:0000256" key="12">
    <source>
        <dbReference type="ARBA" id="ARBA00049360"/>
    </source>
</evidence>
<dbReference type="InterPro" id="IPR006068">
    <property type="entry name" value="ATPase_P-typ_cation-transptr_C"/>
</dbReference>
<feature type="transmembrane region" description="Helical" evidence="14">
    <location>
        <begin position="844"/>
        <end position="863"/>
    </location>
</feature>
<feature type="compositionally biased region" description="Polar residues" evidence="13">
    <location>
        <begin position="7"/>
        <end position="16"/>
    </location>
</feature>
<dbReference type="OrthoDB" id="9814270at2"/>
<dbReference type="RefSeq" id="WP_103085082.1">
    <property type="nucleotide sequence ID" value="NZ_MNLH01000008.1"/>
</dbReference>
<dbReference type="PANTHER" id="PTHR43294">
    <property type="entry name" value="SODIUM/POTASSIUM-TRANSPORTING ATPASE SUBUNIT ALPHA"/>
    <property type="match status" value="1"/>
</dbReference>
<sequence length="996" mass="105864">MVDHALDQSNKTADTSADSKDPSLCDVQQVAKSLNVDISCGLSSEEAAKRLDQFGPNALAAAPKIPAWKRFLEQFKDPLVYLLIAATIISAIAWFVERAQHKGNSGGEILPFDSIVIIIILIANAVLGYIQESRAEEAVEALARMSAPQTSVLRDGSVVRINTAEVVPGDILVLGEGDAVSADGRLIAAASLRVAEASLTGESVAVSKRPNTLSSAKALGDRTNMVFNGTAVTQGTGRAVVTSTGMRTQVGKIADMLSKSDDEATPLEKEMVRVSKVLGIAVCIIAAVVLASMWILEGFHTVQDIIDSLLLSVSLAVAAVPEGLAAILTVVLALGVQRMVKHHAVVKKLSSVETLGSASVICSDKTGTLTRNEMTVERVITPSGEVQLTGSGYKPEGRMILIGSADADLAVPQNLATEVLGALGSGCLANDGDLHYDETAKSWQPVGDPTEVSLVVAARKTKADKRYAHLTRVAEVPFTSERKRMSVVVKDGSDSGNLIVCAKGAPDVLLSYCTRIAVAGAVRPLTDGDREDILATVERLSGEAYRTLGMAYRPLGVDSLSKVDGMVSNAAGQIADVAEQSDVLESDLIWNGMVGIIDPPRIEVRDSVAQAHRAGIRTVMITGDHPLTATRIARDLGIIGKDEHALTGDELDDLLSRNDDNIAFDEAISKTSVYARVAPEHKLAIVSSLQRQGNIVAMTGDGVNDAPAVKSADIGVAMGITGTEVTKESAKMILADDNFSTIVAAVREGRGIFDNIRKFLRYLLSSNVGEVFTVFGGVVFAGALGITQPNSVGVTLPLLATQLLWINLLTDAAPALAMGVDPQTDDVMDRKPRKLTDSVIDRPMWGDIVFIGVLMAAITLIGMDMHLAGGLFTDRSVGIMDHAAQLTHARTMGFTILVFAQMLNALASRSHLQSVFVGLFANRWLWGAIGVSVLLQLAVIYIPFLNEPFGTVPLGWTEWFECLGLSMVVLIGSELRKCVLRFIAWRKSARALTKAA</sequence>
<evidence type="ECO:0000259" key="15">
    <source>
        <dbReference type="SMART" id="SM00831"/>
    </source>
</evidence>
<dbReference type="FunFam" id="2.70.150.10:FF:000160">
    <property type="entry name" value="Sarcoplasmic/endoplasmic reticulum calcium ATPase 1"/>
    <property type="match status" value="1"/>
</dbReference>
<dbReference type="InterPro" id="IPR059000">
    <property type="entry name" value="ATPase_P-type_domA"/>
</dbReference>
<dbReference type="PANTHER" id="PTHR43294:SF21">
    <property type="entry name" value="CATION TRANSPORTING ATPASE"/>
    <property type="match status" value="1"/>
</dbReference>
<feature type="transmembrane region" description="Helical" evidence="14">
    <location>
        <begin position="79"/>
        <end position="97"/>
    </location>
</feature>
<dbReference type="InterPro" id="IPR023298">
    <property type="entry name" value="ATPase_P-typ_TM_dom_sf"/>
</dbReference>
<evidence type="ECO:0000256" key="10">
    <source>
        <dbReference type="ARBA" id="ARBA00022989"/>
    </source>
</evidence>
<comment type="caution">
    <text evidence="16">The sequence shown here is derived from an EMBL/GenBank/DDBJ whole genome shotgun (WGS) entry which is preliminary data.</text>
</comment>
<dbReference type="PRINTS" id="PR00119">
    <property type="entry name" value="CATATPASE"/>
</dbReference>
<evidence type="ECO:0000256" key="14">
    <source>
        <dbReference type="SAM" id="Phobius"/>
    </source>
</evidence>
<keyword evidence="6" id="KW-0547">Nucleotide-binding</keyword>
<dbReference type="PRINTS" id="PR00121">
    <property type="entry name" value="NAKATPASE"/>
</dbReference>
<dbReference type="GO" id="GO:1902600">
    <property type="term" value="P:proton transmembrane transport"/>
    <property type="evidence" value="ECO:0007669"/>
    <property type="project" value="TreeGrafter"/>
</dbReference>
<evidence type="ECO:0000256" key="8">
    <source>
        <dbReference type="ARBA" id="ARBA00022842"/>
    </source>
</evidence>
<dbReference type="EMBL" id="MNLH01000008">
    <property type="protein sequence ID" value="PNS42875.1"/>
    <property type="molecule type" value="Genomic_DNA"/>
</dbReference>
<feature type="transmembrane region" description="Helical" evidence="14">
    <location>
        <begin position="109"/>
        <end position="130"/>
    </location>
</feature>
<dbReference type="InterPro" id="IPR004014">
    <property type="entry name" value="ATPase_P-typ_cation-transptr_N"/>
</dbReference>
<dbReference type="InterPro" id="IPR023214">
    <property type="entry name" value="HAD_sf"/>
</dbReference>
<dbReference type="InterPro" id="IPR044492">
    <property type="entry name" value="P_typ_ATPase_HD_dom"/>
</dbReference>
<dbReference type="InterPro" id="IPR023299">
    <property type="entry name" value="ATPase_P-typ_cyto_dom_N"/>
</dbReference>
<dbReference type="Gene3D" id="3.40.1110.10">
    <property type="entry name" value="Calcium-transporting ATPase, cytoplasmic domain N"/>
    <property type="match status" value="1"/>
</dbReference>
<name>A0A2K1STN8_GARVA</name>
<dbReference type="GO" id="GO:0030007">
    <property type="term" value="P:intracellular potassium ion homeostasis"/>
    <property type="evidence" value="ECO:0007669"/>
    <property type="project" value="TreeGrafter"/>
</dbReference>
<reference evidence="16 17" key="1">
    <citation type="submission" date="2016-10" db="EMBL/GenBank/DDBJ databases">
        <authorList>
            <person name="Varghese N."/>
        </authorList>
    </citation>
    <scope>NUCLEOTIDE SEQUENCE [LARGE SCALE GENOMIC DNA]</scope>
    <source>
        <strain evidence="16 17">KA00225</strain>
    </source>
</reference>
<keyword evidence="11 14" id="KW-0472">Membrane</keyword>